<keyword evidence="4" id="KW-1185">Reference proteome</keyword>
<evidence type="ECO:0000313" key="4">
    <source>
        <dbReference type="Proteomes" id="UP000059680"/>
    </source>
</evidence>
<proteinExistence type="predicted"/>
<evidence type="ECO:0000256" key="1">
    <source>
        <dbReference type="SAM" id="MobiDB-lite"/>
    </source>
</evidence>
<organism evidence="3 4">
    <name type="scientific">Oryza sativa subsp. japonica</name>
    <name type="common">Rice</name>
    <dbReference type="NCBI Taxonomy" id="39947"/>
    <lineage>
        <taxon>Eukaryota</taxon>
        <taxon>Viridiplantae</taxon>
        <taxon>Streptophyta</taxon>
        <taxon>Embryophyta</taxon>
        <taxon>Tracheophyta</taxon>
        <taxon>Spermatophyta</taxon>
        <taxon>Magnoliopsida</taxon>
        <taxon>Liliopsida</taxon>
        <taxon>Poales</taxon>
        <taxon>Poaceae</taxon>
        <taxon>BOP clade</taxon>
        <taxon>Oryzoideae</taxon>
        <taxon>Oryzeae</taxon>
        <taxon>Oryzinae</taxon>
        <taxon>Oryza</taxon>
        <taxon>Oryza sativa</taxon>
    </lineage>
</organism>
<reference evidence="4" key="1">
    <citation type="journal article" date="2005" name="Nature">
        <title>The map-based sequence of the rice genome.</title>
        <authorList>
            <consortium name="International rice genome sequencing project (IRGSP)"/>
            <person name="Matsumoto T."/>
            <person name="Wu J."/>
            <person name="Kanamori H."/>
            <person name="Katayose Y."/>
            <person name="Fujisawa M."/>
            <person name="Namiki N."/>
            <person name="Mizuno H."/>
            <person name="Yamamoto K."/>
            <person name="Antonio B.A."/>
            <person name="Baba T."/>
            <person name="Sakata K."/>
            <person name="Nagamura Y."/>
            <person name="Aoki H."/>
            <person name="Arikawa K."/>
            <person name="Arita K."/>
            <person name="Bito T."/>
            <person name="Chiden Y."/>
            <person name="Fujitsuka N."/>
            <person name="Fukunaka R."/>
            <person name="Hamada M."/>
            <person name="Harada C."/>
            <person name="Hayashi A."/>
            <person name="Hijishita S."/>
            <person name="Honda M."/>
            <person name="Hosokawa S."/>
            <person name="Ichikawa Y."/>
            <person name="Idonuma A."/>
            <person name="Iijima M."/>
            <person name="Ikeda M."/>
            <person name="Ikeno M."/>
            <person name="Ito K."/>
            <person name="Ito S."/>
            <person name="Ito T."/>
            <person name="Ito Y."/>
            <person name="Ito Y."/>
            <person name="Iwabuchi A."/>
            <person name="Kamiya K."/>
            <person name="Karasawa W."/>
            <person name="Kurita K."/>
            <person name="Katagiri S."/>
            <person name="Kikuta A."/>
            <person name="Kobayashi H."/>
            <person name="Kobayashi N."/>
            <person name="Machita K."/>
            <person name="Maehara T."/>
            <person name="Masukawa M."/>
            <person name="Mizubayashi T."/>
            <person name="Mukai Y."/>
            <person name="Nagasaki H."/>
            <person name="Nagata Y."/>
            <person name="Naito S."/>
            <person name="Nakashima M."/>
            <person name="Nakama Y."/>
            <person name="Nakamichi Y."/>
            <person name="Nakamura M."/>
            <person name="Meguro A."/>
            <person name="Negishi M."/>
            <person name="Ohta I."/>
            <person name="Ohta T."/>
            <person name="Okamoto M."/>
            <person name="Ono N."/>
            <person name="Saji S."/>
            <person name="Sakaguchi M."/>
            <person name="Sakai K."/>
            <person name="Shibata M."/>
            <person name="Shimokawa T."/>
            <person name="Song J."/>
            <person name="Takazaki Y."/>
            <person name="Terasawa K."/>
            <person name="Tsugane M."/>
            <person name="Tsuji K."/>
            <person name="Ueda S."/>
            <person name="Waki K."/>
            <person name="Yamagata H."/>
            <person name="Yamamoto M."/>
            <person name="Yamamoto S."/>
            <person name="Yamane H."/>
            <person name="Yoshiki S."/>
            <person name="Yoshihara R."/>
            <person name="Yukawa K."/>
            <person name="Zhong H."/>
            <person name="Yano M."/>
            <person name="Yuan Q."/>
            <person name="Ouyang S."/>
            <person name="Liu J."/>
            <person name="Jones K.M."/>
            <person name="Gansberger K."/>
            <person name="Moffat K."/>
            <person name="Hill J."/>
            <person name="Bera J."/>
            <person name="Fadrosh D."/>
            <person name="Jin S."/>
            <person name="Johri S."/>
            <person name="Kim M."/>
            <person name="Overton L."/>
            <person name="Reardon M."/>
            <person name="Tsitrin T."/>
            <person name="Vuong H."/>
            <person name="Weaver B."/>
            <person name="Ciecko A."/>
            <person name="Tallon L."/>
            <person name="Jackson J."/>
            <person name="Pai G."/>
            <person name="Aken S.V."/>
            <person name="Utterback T."/>
            <person name="Reidmuller S."/>
            <person name="Feldblyum T."/>
            <person name="Hsiao J."/>
            <person name="Zismann V."/>
            <person name="Iobst S."/>
            <person name="de Vazeille A.R."/>
            <person name="Buell C.R."/>
            <person name="Ying K."/>
            <person name="Li Y."/>
            <person name="Lu T."/>
            <person name="Huang Y."/>
            <person name="Zhao Q."/>
            <person name="Feng Q."/>
            <person name="Zhang L."/>
            <person name="Zhu J."/>
            <person name="Weng Q."/>
            <person name="Mu J."/>
            <person name="Lu Y."/>
            <person name="Fan D."/>
            <person name="Liu Y."/>
            <person name="Guan J."/>
            <person name="Zhang Y."/>
            <person name="Yu S."/>
            <person name="Liu X."/>
            <person name="Zhang Y."/>
            <person name="Hong G."/>
            <person name="Han B."/>
            <person name="Choisne N."/>
            <person name="Demange N."/>
            <person name="Orjeda G."/>
            <person name="Samain S."/>
            <person name="Cattolico L."/>
            <person name="Pelletier E."/>
            <person name="Couloux A."/>
            <person name="Segurens B."/>
            <person name="Wincker P."/>
            <person name="D'Hont A."/>
            <person name="Scarpelli C."/>
            <person name="Weissenbach J."/>
            <person name="Salanoubat M."/>
            <person name="Quetier F."/>
            <person name="Yu Y."/>
            <person name="Kim H.R."/>
            <person name="Rambo T."/>
            <person name="Currie J."/>
            <person name="Collura K."/>
            <person name="Luo M."/>
            <person name="Yang T."/>
            <person name="Ammiraju J.S.S."/>
            <person name="Engler F."/>
            <person name="Soderlund C."/>
            <person name="Wing R.A."/>
            <person name="Palmer L.E."/>
            <person name="de la Bastide M."/>
            <person name="Spiegel L."/>
            <person name="Nascimento L."/>
            <person name="Zutavern T."/>
            <person name="O'Shaughnessy A."/>
            <person name="Dike S."/>
            <person name="Dedhia N."/>
            <person name="Preston R."/>
            <person name="Balija V."/>
            <person name="McCombie W.R."/>
            <person name="Chow T."/>
            <person name="Chen H."/>
            <person name="Chung M."/>
            <person name="Chen C."/>
            <person name="Shaw J."/>
            <person name="Wu H."/>
            <person name="Hsiao K."/>
            <person name="Chao Y."/>
            <person name="Chu M."/>
            <person name="Cheng C."/>
            <person name="Hour A."/>
            <person name="Lee P."/>
            <person name="Lin S."/>
            <person name="Lin Y."/>
            <person name="Liou J."/>
            <person name="Liu S."/>
            <person name="Hsing Y."/>
            <person name="Raghuvanshi S."/>
            <person name="Mohanty A."/>
            <person name="Bharti A.K."/>
            <person name="Gaur A."/>
            <person name="Gupta V."/>
            <person name="Kumar D."/>
            <person name="Ravi V."/>
            <person name="Vij S."/>
            <person name="Kapur A."/>
            <person name="Khurana P."/>
            <person name="Khurana P."/>
            <person name="Khurana J.P."/>
            <person name="Tyagi A.K."/>
            <person name="Gaikwad K."/>
            <person name="Singh A."/>
            <person name="Dalal V."/>
            <person name="Srivastava S."/>
            <person name="Dixit A."/>
            <person name="Pal A.K."/>
            <person name="Ghazi I.A."/>
            <person name="Yadav M."/>
            <person name="Pandit A."/>
            <person name="Bhargava A."/>
            <person name="Sureshbabu K."/>
            <person name="Batra K."/>
            <person name="Sharma T.R."/>
            <person name="Mohapatra T."/>
            <person name="Singh N.K."/>
            <person name="Messing J."/>
            <person name="Nelson A.B."/>
            <person name="Fuks G."/>
            <person name="Kavchok S."/>
            <person name="Keizer G."/>
            <person name="Linton E."/>
            <person name="Llaca V."/>
            <person name="Song R."/>
            <person name="Tanyolac B."/>
            <person name="Young S."/>
            <person name="Ho-Il K."/>
            <person name="Hahn J.H."/>
            <person name="Sangsakoo G."/>
            <person name="Vanavichit A."/>
            <person name="de Mattos Luiz.A.T."/>
            <person name="Zimmer P.D."/>
            <person name="Malone G."/>
            <person name="Dellagostin O."/>
            <person name="de Oliveira A.C."/>
            <person name="Bevan M."/>
            <person name="Bancroft I."/>
            <person name="Minx P."/>
            <person name="Cordum H."/>
            <person name="Wilson R."/>
            <person name="Cheng Z."/>
            <person name="Jin W."/>
            <person name="Jiang J."/>
            <person name="Leong S.A."/>
            <person name="Iwama H."/>
            <person name="Gojobori T."/>
            <person name="Itoh T."/>
            <person name="Niimura Y."/>
            <person name="Fujii Y."/>
            <person name="Habara T."/>
            <person name="Sakai H."/>
            <person name="Sato Y."/>
            <person name="Wilson G."/>
            <person name="Kumar K."/>
            <person name="McCouch S."/>
            <person name="Juretic N."/>
            <person name="Hoen D."/>
            <person name="Wright S."/>
            <person name="Bruskiewich R."/>
            <person name="Bureau T."/>
            <person name="Miyao A."/>
            <person name="Hirochika H."/>
            <person name="Nishikawa T."/>
            <person name="Kadowaki K."/>
            <person name="Sugiura M."/>
            <person name="Burr B."/>
            <person name="Sasaki T."/>
        </authorList>
    </citation>
    <scope>NUCLEOTIDE SEQUENCE [LARGE SCALE GENOMIC DNA]</scope>
    <source>
        <strain evidence="4">cv. Nipponbare</strain>
    </source>
</reference>
<sequence length="132" mass="14326">MPRPLPILLLLVGTPTSSMVPPLRSPLSILTTASHDKTNGEKLAHSGWSSVEVSDLDLDSGELAAPPQSSPRASQRSGVKELARGARRWPWRFYSPAAMLPLLGGDSKTYKPLLLPLLLLLDLTWHEASVKP</sequence>
<reference evidence="3 4" key="3">
    <citation type="journal article" date="2013" name="Rice">
        <title>Improvement of the Oryza sativa Nipponbare reference genome using next generation sequence and optical map data.</title>
        <authorList>
            <person name="Kawahara Y."/>
            <person name="de la Bastide M."/>
            <person name="Hamilton J.P."/>
            <person name="Kanamori H."/>
            <person name="McCombie W.R."/>
            <person name="Ouyang S."/>
            <person name="Schwartz D.C."/>
            <person name="Tanaka T."/>
            <person name="Wu J."/>
            <person name="Zhou S."/>
            <person name="Childs K.L."/>
            <person name="Davidson R.M."/>
            <person name="Lin H."/>
            <person name="Quesada-Ocampo L."/>
            <person name="Vaillancourt B."/>
            <person name="Sakai H."/>
            <person name="Lee S.S."/>
            <person name="Kim J."/>
            <person name="Numa H."/>
            <person name="Itoh T."/>
            <person name="Buell C.R."/>
            <person name="Matsumoto T."/>
        </authorList>
    </citation>
    <scope>NUCLEOTIDE SEQUENCE [LARGE SCALE GENOMIC DNA]</scope>
    <source>
        <strain evidence="4">cv. Nipponbare</strain>
    </source>
</reference>
<protein>
    <submittedName>
        <fullName evidence="3">Os04g0465344 protein</fullName>
    </submittedName>
</protein>
<feature type="signal peptide" evidence="2">
    <location>
        <begin position="1"/>
        <end position="19"/>
    </location>
</feature>
<accession>A0A0P0WBL0</accession>
<evidence type="ECO:0000256" key="2">
    <source>
        <dbReference type="SAM" id="SignalP"/>
    </source>
</evidence>
<feature type="chain" id="PRO_5006056646" evidence="2">
    <location>
        <begin position="20"/>
        <end position="132"/>
    </location>
</feature>
<feature type="compositionally biased region" description="Low complexity" evidence="1">
    <location>
        <begin position="64"/>
        <end position="77"/>
    </location>
</feature>
<dbReference type="PaxDb" id="39947-A0A0P0WBL0"/>
<reference evidence="3 4" key="2">
    <citation type="journal article" date="2013" name="Plant Cell Physiol.">
        <title>Rice Annotation Project Database (RAP-DB): an integrative and interactive database for rice genomics.</title>
        <authorList>
            <person name="Sakai H."/>
            <person name="Lee S.S."/>
            <person name="Tanaka T."/>
            <person name="Numa H."/>
            <person name="Kim J."/>
            <person name="Kawahara Y."/>
            <person name="Wakimoto H."/>
            <person name="Yang C.C."/>
            <person name="Iwamoto M."/>
            <person name="Abe T."/>
            <person name="Yamada Y."/>
            <person name="Muto A."/>
            <person name="Inokuchi H."/>
            <person name="Ikemura T."/>
            <person name="Matsumoto T."/>
            <person name="Sasaki T."/>
            <person name="Itoh T."/>
        </authorList>
    </citation>
    <scope>NUCLEOTIDE SEQUENCE [LARGE SCALE GENOMIC DNA]</scope>
    <source>
        <strain evidence="4">cv. Nipponbare</strain>
    </source>
</reference>
<gene>
    <name evidence="3" type="ordered locus">Os04g0465344</name>
    <name evidence="3" type="ORF">OSNPB_040465344</name>
</gene>
<keyword evidence="2" id="KW-0732">Signal</keyword>
<evidence type="ECO:0000313" key="3">
    <source>
        <dbReference type="EMBL" id="BAS89597.1"/>
    </source>
</evidence>
<name>A0A0P0WBL0_ORYSJ</name>
<feature type="region of interest" description="Disordered" evidence="1">
    <location>
        <begin position="60"/>
        <end position="79"/>
    </location>
</feature>
<dbReference type="InParanoid" id="A0A0P0WBL0"/>
<dbReference type="AlphaFoldDB" id="A0A0P0WBL0"/>
<dbReference type="EMBL" id="AP014960">
    <property type="protein sequence ID" value="BAS89597.1"/>
    <property type="molecule type" value="Genomic_DNA"/>
</dbReference>
<dbReference type="Proteomes" id="UP000059680">
    <property type="component" value="Chromosome 4"/>
</dbReference>